<evidence type="ECO:0000313" key="3">
    <source>
        <dbReference type="EMBL" id="CAH7682460.1"/>
    </source>
</evidence>
<comment type="caution">
    <text evidence="3">The sequence shown here is derived from an EMBL/GenBank/DDBJ whole genome shotgun (WGS) entry which is preliminary data.</text>
</comment>
<dbReference type="Proteomes" id="UP001153365">
    <property type="component" value="Unassembled WGS sequence"/>
</dbReference>
<feature type="region of interest" description="Disordered" evidence="1">
    <location>
        <begin position="66"/>
        <end position="85"/>
    </location>
</feature>
<sequence length="114" mass="13449">MSQHSGYGNPYYREDYYPHDNQTPYYVYGQPDYVTGHQEGSGSSIHKNKKFLPPHGYPRIFPDYQNPYDIHPSRGPPQSSYLQEHGRIDNDNRNFLLLIFIFIFISQLTFKTID</sequence>
<evidence type="ECO:0000256" key="2">
    <source>
        <dbReference type="SAM" id="Phobius"/>
    </source>
</evidence>
<name>A0AAV0B9Q5_PHAPC</name>
<feature type="transmembrane region" description="Helical" evidence="2">
    <location>
        <begin position="95"/>
        <end position="113"/>
    </location>
</feature>
<proteinExistence type="predicted"/>
<evidence type="ECO:0000313" key="4">
    <source>
        <dbReference type="Proteomes" id="UP001153365"/>
    </source>
</evidence>
<keyword evidence="2" id="KW-1133">Transmembrane helix</keyword>
<keyword evidence="2" id="KW-0472">Membrane</keyword>
<gene>
    <name evidence="3" type="ORF">PPACK8108_LOCUS15389</name>
</gene>
<dbReference type="AlphaFoldDB" id="A0AAV0B9Q5"/>
<protein>
    <submittedName>
        <fullName evidence="3">Uncharacterized protein</fullName>
    </submittedName>
</protein>
<dbReference type="EMBL" id="CALTRL010004104">
    <property type="protein sequence ID" value="CAH7682460.1"/>
    <property type="molecule type" value="Genomic_DNA"/>
</dbReference>
<evidence type="ECO:0000256" key="1">
    <source>
        <dbReference type="SAM" id="MobiDB-lite"/>
    </source>
</evidence>
<reference evidence="3" key="1">
    <citation type="submission" date="2022-06" db="EMBL/GenBank/DDBJ databases">
        <authorList>
            <consortium name="SYNGENTA / RWTH Aachen University"/>
        </authorList>
    </citation>
    <scope>NUCLEOTIDE SEQUENCE</scope>
</reference>
<accession>A0AAV0B9Q5</accession>
<keyword evidence="4" id="KW-1185">Reference proteome</keyword>
<keyword evidence="2" id="KW-0812">Transmembrane</keyword>
<organism evidence="3 4">
    <name type="scientific">Phakopsora pachyrhizi</name>
    <name type="common">Asian soybean rust disease fungus</name>
    <dbReference type="NCBI Taxonomy" id="170000"/>
    <lineage>
        <taxon>Eukaryota</taxon>
        <taxon>Fungi</taxon>
        <taxon>Dikarya</taxon>
        <taxon>Basidiomycota</taxon>
        <taxon>Pucciniomycotina</taxon>
        <taxon>Pucciniomycetes</taxon>
        <taxon>Pucciniales</taxon>
        <taxon>Phakopsoraceae</taxon>
        <taxon>Phakopsora</taxon>
    </lineage>
</organism>